<reference evidence="1" key="1">
    <citation type="submission" date="2025-08" db="UniProtKB">
        <authorList>
            <consortium name="Ensembl"/>
        </authorList>
    </citation>
    <scope>IDENTIFICATION</scope>
</reference>
<keyword evidence="2" id="KW-1185">Reference proteome</keyword>
<evidence type="ECO:0000313" key="1">
    <source>
        <dbReference type="Ensembl" id="ENSPLAP00000031213.1"/>
    </source>
</evidence>
<organism evidence="1 2">
    <name type="scientific">Poecilia latipinna</name>
    <name type="common">sailfin molly</name>
    <dbReference type="NCBI Taxonomy" id="48699"/>
    <lineage>
        <taxon>Eukaryota</taxon>
        <taxon>Metazoa</taxon>
        <taxon>Chordata</taxon>
        <taxon>Craniata</taxon>
        <taxon>Vertebrata</taxon>
        <taxon>Euteleostomi</taxon>
        <taxon>Actinopterygii</taxon>
        <taxon>Neopterygii</taxon>
        <taxon>Teleostei</taxon>
        <taxon>Neoteleostei</taxon>
        <taxon>Acanthomorphata</taxon>
        <taxon>Ovalentaria</taxon>
        <taxon>Atherinomorphae</taxon>
        <taxon>Cyprinodontiformes</taxon>
        <taxon>Poeciliidae</taxon>
        <taxon>Poeciliinae</taxon>
        <taxon>Poecilia</taxon>
    </lineage>
</organism>
<dbReference type="Ensembl" id="ENSPLAT00000027889.1">
    <property type="protein sequence ID" value="ENSPLAP00000031213.1"/>
    <property type="gene ID" value="ENSPLAG00000023028.1"/>
</dbReference>
<protein>
    <submittedName>
        <fullName evidence="1">Uncharacterized protein</fullName>
    </submittedName>
</protein>
<dbReference type="Proteomes" id="UP000261500">
    <property type="component" value="Unplaced"/>
</dbReference>
<reference evidence="1" key="2">
    <citation type="submission" date="2025-09" db="UniProtKB">
        <authorList>
            <consortium name="Ensembl"/>
        </authorList>
    </citation>
    <scope>IDENTIFICATION</scope>
</reference>
<dbReference type="AlphaFoldDB" id="A0A3B3W1F7"/>
<name>A0A3B3W1F7_9TELE</name>
<evidence type="ECO:0000313" key="2">
    <source>
        <dbReference type="Proteomes" id="UP000261500"/>
    </source>
</evidence>
<sequence>MLLQTICRTSMKAHFMKIWLHCQPYRCLGSRSVNVNFQKRAGFVSWLSRYIFSLSKLELSPGTPTASHRTKTSC</sequence>
<proteinExistence type="predicted"/>
<accession>A0A3B3W1F7</accession>